<proteinExistence type="evidence at transcript level"/>
<dbReference type="OMA" id="CVPCESK"/>
<dbReference type="PANTHER" id="PTHR12599">
    <property type="entry name" value="PTERIN-4-ALPHA-CARBINOLAMINE DEHYDRATASE"/>
    <property type="match status" value="1"/>
</dbReference>
<reference evidence="6" key="1">
    <citation type="submission" date="2007-06" db="EMBL/GenBank/DDBJ databases">
        <title>Full length cDNA sequences from Sitka Spruce (Picea sitchensis).</title>
        <authorList>
            <person name="Ralph S.G."/>
            <person name="Chun H.E."/>
            <person name="Liao N."/>
            <person name="Ali J."/>
            <person name="Reid K."/>
            <person name="Kolosova N."/>
            <person name="Cooper N."/>
            <person name="Cullis C."/>
            <person name="Jancsik S."/>
            <person name="Moore R."/>
            <person name="Mayo M."/>
            <person name="Wagner S."/>
            <person name="Holt R.A."/>
            <person name="Jones S.J.M."/>
            <person name="Marra M.A."/>
            <person name="Ritland C.E."/>
            <person name="Ritland K."/>
            <person name="Bohlmann J."/>
        </authorList>
    </citation>
    <scope>NUCLEOTIDE SEQUENCE</scope>
    <source>
        <tissue evidence="6">Green portion of the leader tissue</tissue>
    </source>
</reference>
<accession>B8LMG4</accession>
<organism evidence="6">
    <name type="scientific">Picea sitchensis</name>
    <name type="common">Sitka spruce</name>
    <name type="synonym">Pinus sitchensis</name>
    <dbReference type="NCBI Taxonomy" id="3332"/>
    <lineage>
        <taxon>Eukaryota</taxon>
        <taxon>Viridiplantae</taxon>
        <taxon>Streptophyta</taxon>
        <taxon>Embryophyta</taxon>
        <taxon>Tracheophyta</taxon>
        <taxon>Spermatophyta</taxon>
        <taxon>Pinopsida</taxon>
        <taxon>Pinidae</taxon>
        <taxon>Conifers I</taxon>
        <taxon>Pinales</taxon>
        <taxon>Pinaceae</taxon>
        <taxon>Picea</taxon>
    </lineage>
</organism>
<dbReference type="EC" id="4.2.1.96" evidence="3"/>
<dbReference type="GO" id="GO:0008124">
    <property type="term" value="F:4-alpha-hydroxytetrahydrobiopterin dehydratase activity"/>
    <property type="evidence" value="ECO:0007669"/>
    <property type="project" value="UniProtKB-EC"/>
</dbReference>
<dbReference type="InterPro" id="IPR001533">
    <property type="entry name" value="Pterin_deHydtase"/>
</dbReference>
<dbReference type="Gene3D" id="3.30.1360.20">
    <property type="entry name" value="Transcriptional coactivator/pterin dehydratase"/>
    <property type="match status" value="1"/>
</dbReference>
<dbReference type="CDD" id="cd00913">
    <property type="entry name" value="PCD_DCoH_subfamily_a"/>
    <property type="match status" value="1"/>
</dbReference>
<sequence length="214" mass="23812">MAMNIVTKHSILAPALRLSITAAQPSMALLCNRQLHLHPLQVNRNSGNLILDGRSCPIRHEMLPLKVSPTGKFLRLVTKCSQANEIELAKKKCVPCESKDLKPMSIEVAEELLQQVPGWNISNEDGKLKLQRAWKVKSFIKGLELFKHVADIAEAEGHHPDLHLVNWNNASINIWTHSIGGLTENDFILAAKIDSLDVEPFLRKKAAKNSTTVP</sequence>
<dbReference type="AlphaFoldDB" id="B8LMG4"/>
<dbReference type="GO" id="GO:0006729">
    <property type="term" value="P:tetrahydrobiopterin biosynthetic process"/>
    <property type="evidence" value="ECO:0007669"/>
    <property type="project" value="InterPro"/>
</dbReference>
<dbReference type="Pfam" id="PF01329">
    <property type="entry name" value="Pterin_4a"/>
    <property type="match status" value="1"/>
</dbReference>
<evidence type="ECO:0000256" key="2">
    <source>
        <dbReference type="ARBA" id="ARBA00006472"/>
    </source>
</evidence>
<dbReference type="PANTHER" id="PTHR12599:SF0">
    <property type="entry name" value="PTERIN-4-ALPHA-CARBINOLAMINE DEHYDRATASE"/>
    <property type="match status" value="1"/>
</dbReference>
<evidence type="ECO:0000256" key="5">
    <source>
        <dbReference type="ARBA" id="ARBA00030497"/>
    </source>
</evidence>
<comment type="catalytic activity">
    <reaction evidence="1">
        <text>(4aS,6R)-4a-hydroxy-L-erythro-5,6,7,8-tetrahydrobiopterin = (6R)-L-erythro-6,7-dihydrobiopterin + H2O</text>
        <dbReference type="Rhea" id="RHEA:11920"/>
        <dbReference type="ChEBI" id="CHEBI:15377"/>
        <dbReference type="ChEBI" id="CHEBI:15642"/>
        <dbReference type="ChEBI" id="CHEBI:43120"/>
        <dbReference type="EC" id="4.2.1.96"/>
    </reaction>
</comment>
<dbReference type="SUPFAM" id="SSF55248">
    <property type="entry name" value="PCD-like"/>
    <property type="match status" value="1"/>
</dbReference>
<evidence type="ECO:0000256" key="3">
    <source>
        <dbReference type="ARBA" id="ARBA00013252"/>
    </source>
</evidence>
<dbReference type="GO" id="GO:0005739">
    <property type="term" value="C:mitochondrion"/>
    <property type="evidence" value="ECO:0007669"/>
    <property type="project" value="TreeGrafter"/>
</dbReference>
<dbReference type="InterPro" id="IPR036428">
    <property type="entry name" value="PCD_sf"/>
</dbReference>
<name>B8LMG4_PICSI</name>
<comment type="similarity">
    <text evidence="2">Belongs to the pterin-4-alpha-carbinolamine dehydratase family.</text>
</comment>
<evidence type="ECO:0000313" key="6">
    <source>
        <dbReference type="EMBL" id="ABR16844.1"/>
    </source>
</evidence>
<evidence type="ECO:0000256" key="1">
    <source>
        <dbReference type="ARBA" id="ARBA00001554"/>
    </source>
</evidence>
<evidence type="ECO:0000256" key="4">
    <source>
        <dbReference type="ARBA" id="ARBA00023239"/>
    </source>
</evidence>
<keyword evidence="4" id="KW-0456">Lyase</keyword>
<protein>
    <recommendedName>
        <fullName evidence="3">4a-hydroxytetrahydrobiopterin dehydratase</fullName>
        <ecNumber evidence="3">4.2.1.96</ecNumber>
    </recommendedName>
    <alternativeName>
        <fullName evidence="5">4-alpha-hydroxy-tetrahydropterin dehydratase</fullName>
    </alternativeName>
</protein>
<dbReference type="EMBL" id="EF676982">
    <property type="protein sequence ID" value="ABR16844.1"/>
    <property type="molecule type" value="mRNA"/>
</dbReference>